<dbReference type="PANTHER" id="PTHR46213:SF4">
    <property type="entry name" value="OS02G0496500 PROTEIN"/>
    <property type="match status" value="1"/>
</dbReference>
<dbReference type="GO" id="GO:0006281">
    <property type="term" value="P:DNA repair"/>
    <property type="evidence" value="ECO:0007669"/>
    <property type="project" value="InterPro"/>
</dbReference>
<dbReference type="InterPro" id="IPR044811">
    <property type="entry name" value="DME/ROS1"/>
</dbReference>
<evidence type="ECO:0000259" key="5">
    <source>
        <dbReference type="Pfam" id="PF15628"/>
    </source>
</evidence>
<dbReference type="EMBL" id="BQKI01000001">
    <property type="protein sequence ID" value="GJM85674.1"/>
    <property type="molecule type" value="Genomic_DNA"/>
</dbReference>
<dbReference type="GO" id="GO:0019104">
    <property type="term" value="F:DNA N-glycosylase activity"/>
    <property type="evidence" value="ECO:0007669"/>
    <property type="project" value="InterPro"/>
</dbReference>
<dbReference type="GO" id="GO:0035514">
    <property type="term" value="F:DNA demethylase activity"/>
    <property type="evidence" value="ECO:0007669"/>
    <property type="project" value="InterPro"/>
</dbReference>
<evidence type="ECO:0000313" key="7">
    <source>
        <dbReference type="EMBL" id="GJM85674.1"/>
    </source>
</evidence>
<dbReference type="SUPFAM" id="SSF48150">
    <property type="entry name" value="DNA-glycosylase"/>
    <property type="match status" value="1"/>
</dbReference>
<dbReference type="GO" id="GO:0141166">
    <property type="term" value="P:chromosomal 5-methylcytosine DNA demethylation pathway"/>
    <property type="evidence" value="ECO:0007669"/>
    <property type="project" value="InterPro"/>
</dbReference>
<comment type="cofactor">
    <cofactor evidence="1">
        <name>[4Fe-4S] cluster</name>
        <dbReference type="ChEBI" id="CHEBI:49883"/>
    </cofactor>
</comment>
<keyword evidence="8" id="KW-1185">Reference proteome</keyword>
<reference evidence="6" key="1">
    <citation type="journal article" date="2018" name="DNA Res.">
        <title>Multiple hybrid de novo genome assembly of finger millet, an orphan allotetraploid crop.</title>
        <authorList>
            <person name="Hatakeyama M."/>
            <person name="Aluri S."/>
            <person name="Balachadran M.T."/>
            <person name="Sivarajan S.R."/>
            <person name="Patrignani A."/>
            <person name="Gruter S."/>
            <person name="Poveda L."/>
            <person name="Shimizu-Inatsugi R."/>
            <person name="Baeten J."/>
            <person name="Francoijs K.J."/>
            <person name="Nataraja K.N."/>
            <person name="Reddy Y.A.N."/>
            <person name="Phadnis S."/>
            <person name="Ravikumar R.L."/>
            <person name="Schlapbach R."/>
            <person name="Sreeman S.M."/>
            <person name="Shimizu K.K."/>
        </authorList>
    </citation>
    <scope>NUCLEOTIDE SEQUENCE</scope>
</reference>
<organism evidence="6 8">
    <name type="scientific">Eleusine coracana subsp. coracana</name>
    <dbReference type="NCBI Taxonomy" id="191504"/>
    <lineage>
        <taxon>Eukaryota</taxon>
        <taxon>Viridiplantae</taxon>
        <taxon>Streptophyta</taxon>
        <taxon>Embryophyta</taxon>
        <taxon>Tracheophyta</taxon>
        <taxon>Spermatophyta</taxon>
        <taxon>Magnoliopsida</taxon>
        <taxon>Liliopsida</taxon>
        <taxon>Poales</taxon>
        <taxon>Poaceae</taxon>
        <taxon>PACMAD clade</taxon>
        <taxon>Chloridoideae</taxon>
        <taxon>Cynodonteae</taxon>
        <taxon>Eleusininae</taxon>
        <taxon>Eleusine</taxon>
    </lineage>
</organism>
<reference evidence="6" key="2">
    <citation type="submission" date="2021-12" db="EMBL/GenBank/DDBJ databases">
        <title>Resequencing data analysis of finger millet.</title>
        <authorList>
            <person name="Hatakeyama M."/>
            <person name="Aluri S."/>
            <person name="Balachadran M.T."/>
            <person name="Sivarajan S.R."/>
            <person name="Poveda L."/>
            <person name="Shimizu-Inatsugi R."/>
            <person name="Schlapbach R."/>
            <person name="Sreeman S.M."/>
            <person name="Shimizu K.K."/>
        </authorList>
    </citation>
    <scope>NUCLEOTIDE SEQUENCE</scope>
</reference>
<dbReference type="Proteomes" id="UP001054889">
    <property type="component" value="Unassembled WGS sequence"/>
</dbReference>
<dbReference type="PANTHER" id="PTHR46213">
    <property type="entry name" value="TRANSCRIPTIONAL ACTIVATOR DEMETER"/>
    <property type="match status" value="1"/>
</dbReference>
<comment type="caution">
    <text evidence="6">The sequence shown here is derived from an EMBL/GenBank/DDBJ whole genome shotgun (WGS) entry which is preliminary data.</text>
</comment>
<dbReference type="GO" id="GO:0051536">
    <property type="term" value="F:iron-sulfur cluster binding"/>
    <property type="evidence" value="ECO:0007669"/>
    <property type="project" value="UniProtKB-KW"/>
</dbReference>
<proteinExistence type="predicted"/>
<accession>A0AAV5BGF4</accession>
<name>A0AAV5BGF4_ELECO</name>
<keyword evidence="3" id="KW-0408">Iron</keyword>
<evidence type="ECO:0000256" key="4">
    <source>
        <dbReference type="ARBA" id="ARBA00023014"/>
    </source>
</evidence>
<evidence type="ECO:0000256" key="3">
    <source>
        <dbReference type="ARBA" id="ARBA00023004"/>
    </source>
</evidence>
<sequence>MDNLRCLAKSRGLQDDPCARTRSKRGKKRKFMIFKHQERGQLAMVPYQSTQTNASSSVLVPITGFTQLDIVRQGSQLQKLHTKVLGLDEDTLQVYDVLRKWDESDSESFEGFDIGSGPKWDDKRRVLEQCVDVFIATMHDLLVMLLCLAAKFPPSKACRKAEKCSNVLPLFNGLEENLDSDKEDGHDKEIKGPYGREYRTVVESFIADMKQKDMSTLEKDHLMNLVKDKSGNPICTEKTLRKFIDTLKPKVTSEWDSLREEACRKGYNYRSGEINDAVDWKTVLHAPTLEVAKCIAVRGQHYLMACRIQVEHPHLWGCCAFLARIEKDHGSFDLDWLKFVPRESANILGLGDKSVDCIRLLSLRHKAFPVDVNVARIVTRLGWVQLQPVEGSAEFHLVHLYPVMRDVQRYLWPRLCKIDKEKLTAEKQPIHNCEPIIEVPPSPEHEYEEVRNELEESYEDDLCDLEDIVPEGVHYDAEIDLTSSNHVVNNHSWTPNYGKDLVLINPQCSFGRNKKLKKIGRIRTEHNAYVLPDDHLIIDGHFEERVPEDPSPYLLVVISCPDDYAVKGTILVFADHQSSRFPISVPRDCLWNLKRCIVYFGSSIHSITKGQTRQEIEDCYKKVGVLVNLVLCLVCSCVELVTVVLLRGLASLLVAFVQLIRLPGQAGVAAIEAIRGAIDAAAELVVGIVWNMVSAVVSAFLEFLWSVVTGGAELAASTVTELLEAARDGGEEAAKLLAAALEGAAEAAAGMVAKLVESYVESLRLVVDNLT</sequence>
<feature type="domain" description="Demeter RRM-fold" evidence="5">
    <location>
        <begin position="572"/>
        <end position="627"/>
    </location>
</feature>
<keyword evidence="2" id="KW-0479">Metal-binding</keyword>
<evidence type="ECO:0000313" key="8">
    <source>
        <dbReference type="Proteomes" id="UP001054889"/>
    </source>
</evidence>
<dbReference type="EMBL" id="BQKI01000001">
    <property type="protein sequence ID" value="GJM85046.1"/>
    <property type="molecule type" value="Genomic_DNA"/>
</dbReference>
<gene>
    <name evidence="6" type="primary">ga00774</name>
    <name evidence="7" type="synonym">ga01461</name>
    <name evidence="6" type="ORF">PR202_ga00774</name>
    <name evidence="7" type="ORF">PR202_ga01461</name>
</gene>
<evidence type="ECO:0000313" key="6">
    <source>
        <dbReference type="EMBL" id="GJM85046.1"/>
    </source>
</evidence>
<dbReference type="InterPro" id="IPR023170">
    <property type="entry name" value="HhH_base_excis_C"/>
</dbReference>
<keyword evidence="4" id="KW-0411">Iron-sulfur</keyword>
<dbReference type="Pfam" id="PF15628">
    <property type="entry name" value="RRM_DME"/>
    <property type="match status" value="1"/>
</dbReference>
<evidence type="ECO:0000256" key="2">
    <source>
        <dbReference type="ARBA" id="ARBA00022723"/>
    </source>
</evidence>
<dbReference type="GO" id="GO:0046872">
    <property type="term" value="F:metal ion binding"/>
    <property type="evidence" value="ECO:0007669"/>
    <property type="project" value="UniProtKB-KW"/>
</dbReference>
<dbReference type="AlphaFoldDB" id="A0AAV5BGF4"/>
<dbReference type="InterPro" id="IPR028925">
    <property type="entry name" value="RRM_DME"/>
</dbReference>
<evidence type="ECO:0000256" key="1">
    <source>
        <dbReference type="ARBA" id="ARBA00001966"/>
    </source>
</evidence>
<dbReference type="Gene3D" id="1.10.1670.10">
    <property type="entry name" value="Helix-hairpin-Helix base-excision DNA repair enzymes (C-terminal)"/>
    <property type="match status" value="1"/>
</dbReference>
<protein>
    <recommendedName>
        <fullName evidence="5">Demeter RRM-fold domain-containing protein</fullName>
    </recommendedName>
</protein>
<dbReference type="InterPro" id="IPR011257">
    <property type="entry name" value="DNA_glycosylase"/>
</dbReference>